<keyword evidence="3" id="KW-1185">Reference proteome</keyword>
<dbReference type="VEuPathDB" id="FungiDB:PV07_12687"/>
<dbReference type="HOGENOM" id="CLU_1450921_0_0_1"/>
<proteinExistence type="predicted"/>
<organism evidence="2 3">
    <name type="scientific">Cladophialophora immunda</name>
    <dbReference type="NCBI Taxonomy" id="569365"/>
    <lineage>
        <taxon>Eukaryota</taxon>
        <taxon>Fungi</taxon>
        <taxon>Dikarya</taxon>
        <taxon>Ascomycota</taxon>
        <taxon>Pezizomycotina</taxon>
        <taxon>Eurotiomycetes</taxon>
        <taxon>Chaetothyriomycetidae</taxon>
        <taxon>Chaetothyriales</taxon>
        <taxon>Herpotrichiellaceae</taxon>
        <taxon>Cladophialophora</taxon>
    </lineage>
</organism>
<evidence type="ECO:0000313" key="2">
    <source>
        <dbReference type="EMBL" id="KIW21905.1"/>
    </source>
</evidence>
<evidence type="ECO:0000256" key="1">
    <source>
        <dbReference type="SAM" id="MobiDB-lite"/>
    </source>
</evidence>
<dbReference type="EMBL" id="KN847102">
    <property type="protein sequence ID" value="KIW21905.1"/>
    <property type="molecule type" value="Genomic_DNA"/>
</dbReference>
<reference evidence="2 3" key="1">
    <citation type="submission" date="2015-01" db="EMBL/GenBank/DDBJ databases">
        <title>The Genome Sequence of Cladophialophora immunda CBS83496.</title>
        <authorList>
            <consortium name="The Broad Institute Genomics Platform"/>
            <person name="Cuomo C."/>
            <person name="de Hoog S."/>
            <person name="Gorbushina A."/>
            <person name="Stielow B."/>
            <person name="Teixiera M."/>
            <person name="Abouelleil A."/>
            <person name="Chapman S.B."/>
            <person name="Priest M."/>
            <person name="Young S.K."/>
            <person name="Wortman J."/>
            <person name="Nusbaum C."/>
            <person name="Birren B."/>
        </authorList>
    </citation>
    <scope>NUCLEOTIDE SEQUENCE [LARGE SCALE GENOMIC DNA]</scope>
    <source>
        <strain evidence="2 3">CBS 83496</strain>
    </source>
</reference>
<dbReference type="GeneID" id="27351881"/>
<feature type="region of interest" description="Disordered" evidence="1">
    <location>
        <begin position="167"/>
        <end position="187"/>
    </location>
</feature>
<name>A0A0D2BU04_9EURO</name>
<sequence length="187" mass="20630">SGFVYSSRLPAEILLCLSSHIHLVPTAPKSSNLPKPKSIMEIAGIKALCDAVSAKSETRKQITEESKGWASQRQRVGIPFPDRFAGDARRVVEEGPLLPATRKEPLARDSRSEGECGAIHCQDKHSYSSTSGNDPLVEEIDRLLIDETSTTRPETQTYAERVCSKMEETDMAPTKSIATRKLSDFQQ</sequence>
<accession>A0A0D2BU04</accession>
<dbReference type="RefSeq" id="XP_016242121.1">
    <property type="nucleotide sequence ID" value="XM_016400235.1"/>
</dbReference>
<protein>
    <submittedName>
        <fullName evidence="2">Uncharacterized protein</fullName>
    </submittedName>
</protein>
<gene>
    <name evidence="2" type="ORF">PV07_12687</name>
</gene>
<dbReference type="AlphaFoldDB" id="A0A0D2BU04"/>
<feature type="non-terminal residue" evidence="2">
    <location>
        <position position="1"/>
    </location>
</feature>
<evidence type="ECO:0000313" key="3">
    <source>
        <dbReference type="Proteomes" id="UP000054466"/>
    </source>
</evidence>
<dbReference type="Proteomes" id="UP000054466">
    <property type="component" value="Unassembled WGS sequence"/>
</dbReference>